<evidence type="ECO:0000313" key="1">
    <source>
        <dbReference type="EMBL" id="GIF80233.1"/>
    </source>
</evidence>
<gene>
    <name evidence="1" type="ORF">Cba03nite_15820</name>
</gene>
<comment type="caution">
    <text evidence="1">The sequence shown here is derived from an EMBL/GenBank/DDBJ whole genome shotgun (WGS) entry which is preliminary data.</text>
</comment>
<evidence type="ECO:0008006" key="3">
    <source>
        <dbReference type="Google" id="ProtNLM"/>
    </source>
</evidence>
<dbReference type="EMBL" id="BONF01000009">
    <property type="protein sequence ID" value="GIF80233.1"/>
    <property type="molecule type" value="Genomic_DNA"/>
</dbReference>
<evidence type="ECO:0000313" key="2">
    <source>
        <dbReference type="Proteomes" id="UP000601223"/>
    </source>
</evidence>
<keyword evidence="2" id="KW-1185">Reference proteome</keyword>
<dbReference type="AlphaFoldDB" id="A0A8J3NHW4"/>
<name>A0A8J3NHW4_9ACTN</name>
<dbReference type="Proteomes" id="UP000601223">
    <property type="component" value="Unassembled WGS sequence"/>
</dbReference>
<accession>A0A8J3NHW4</accession>
<sequence length="321" mass="34862">MAPTTTVAEQLTVEQLRDDVEQLARRCLCDPVTELFGPLLEAQERVFAKLETDPRPEHSEQLHLLAALVSAALARANHDLGRGHQAMTLARMAFECADNIGHHPLRAWIRGLQSQLAYWADRPQEAAAFADCGVALAGEHTGSVASWLACAQARALARLGAAEPARLALVRAEDLRERHERDELDAIGGLFVFPPPRQHYYAADVYGCLDGMGERSVHEATRALALYAASPPELRSFADEAGARCVLALAQVRAGQPGAARDTLRPVLALDLPRRVTEVMGGVNRVAAALRDPRVAADPDARDLREQVEWFGQRPASALAS</sequence>
<organism evidence="1 2">
    <name type="scientific">Catellatospora bangladeshensis</name>
    <dbReference type="NCBI Taxonomy" id="310355"/>
    <lineage>
        <taxon>Bacteria</taxon>
        <taxon>Bacillati</taxon>
        <taxon>Actinomycetota</taxon>
        <taxon>Actinomycetes</taxon>
        <taxon>Micromonosporales</taxon>
        <taxon>Micromonosporaceae</taxon>
        <taxon>Catellatospora</taxon>
    </lineage>
</organism>
<proteinExistence type="predicted"/>
<dbReference type="RefSeq" id="WP_203743607.1">
    <property type="nucleotide sequence ID" value="NZ_BONF01000009.1"/>
</dbReference>
<reference evidence="1 2" key="1">
    <citation type="submission" date="2021-01" db="EMBL/GenBank/DDBJ databases">
        <title>Whole genome shotgun sequence of Catellatospora bangladeshensis NBRC 107357.</title>
        <authorList>
            <person name="Komaki H."/>
            <person name="Tamura T."/>
        </authorList>
    </citation>
    <scope>NUCLEOTIDE SEQUENCE [LARGE SCALE GENOMIC DNA]</scope>
    <source>
        <strain evidence="1 2">NBRC 107357</strain>
    </source>
</reference>
<protein>
    <recommendedName>
        <fullName evidence="3">XRE family transcriptional regulator</fullName>
    </recommendedName>
</protein>